<reference evidence="2" key="1">
    <citation type="submission" date="2006-03" db="EMBL/GenBank/DDBJ databases">
        <title>Complete genome sequence of Gemmatimonas aurantiaca T-27 that represents a novel phylum Gemmatimonadetes.</title>
        <authorList>
            <person name="Takasaki K."/>
            <person name="Ichikawa N."/>
            <person name="Miura H."/>
            <person name="Matsushita S."/>
            <person name="Watanabe Y."/>
            <person name="Oguchi A."/>
            <person name="Ankai A."/>
            <person name="Yashiro I."/>
            <person name="Takahashi M."/>
            <person name="Terui Y."/>
            <person name="Fukui S."/>
            <person name="Yokoyama H."/>
            <person name="Tanikawa S."/>
            <person name="Hanada S."/>
            <person name="Kamagata Y."/>
            <person name="Fujita N."/>
        </authorList>
    </citation>
    <scope>NUCLEOTIDE SEQUENCE [LARGE SCALE GENOMIC DNA]</scope>
    <source>
        <strain evidence="2">T-27 / DSM 14586 / JCM 11422 / NBRC 100505</strain>
    </source>
</reference>
<evidence type="ECO:0008006" key="3">
    <source>
        <dbReference type="Google" id="ProtNLM"/>
    </source>
</evidence>
<dbReference type="InterPro" id="IPR011048">
    <property type="entry name" value="Haem_d1_sf"/>
</dbReference>
<gene>
    <name evidence="1" type="ordered locus">GAU_0053</name>
</gene>
<evidence type="ECO:0000313" key="1">
    <source>
        <dbReference type="EMBL" id="BAH37095.1"/>
    </source>
</evidence>
<dbReference type="KEGG" id="gau:GAU_0053"/>
<dbReference type="EMBL" id="AP009153">
    <property type="protein sequence ID" value="BAH37095.1"/>
    <property type="molecule type" value="Genomic_DNA"/>
</dbReference>
<protein>
    <recommendedName>
        <fullName evidence="3">YncE family protein</fullName>
    </recommendedName>
</protein>
<accession>C1A3L8</accession>
<evidence type="ECO:0000313" key="2">
    <source>
        <dbReference type="Proteomes" id="UP000002209"/>
    </source>
</evidence>
<dbReference type="InterPro" id="IPR015943">
    <property type="entry name" value="WD40/YVTN_repeat-like_dom_sf"/>
</dbReference>
<dbReference type="HOGENOM" id="CLU_009318_3_0_0"/>
<dbReference type="AlphaFoldDB" id="C1A3L8"/>
<organism evidence="1 2">
    <name type="scientific">Gemmatimonas aurantiaca (strain DSM 14586 / JCM 11422 / NBRC 100505 / T-27)</name>
    <dbReference type="NCBI Taxonomy" id="379066"/>
    <lineage>
        <taxon>Bacteria</taxon>
        <taxon>Pseudomonadati</taxon>
        <taxon>Gemmatimonadota</taxon>
        <taxon>Gemmatimonadia</taxon>
        <taxon>Gemmatimonadales</taxon>
        <taxon>Gemmatimonadaceae</taxon>
        <taxon>Gemmatimonas</taxon>
    </lineage>
</organism>
<name>C1A3L8_GEMAT</name>
<dbReference type="STRING" id="379066.GAU_0053"/>
<sequence>MLTRVKSRLPGHLSRCACRWRARADHCGTSTALSVPTPPHATTLPPMASRRALPVAAAFFTATLTATSALSAQPRGTIVASNMDAHSVTIVDVASAKNLATIPVREGPHEVAISPDGKQAVVAIYGNRNSVGSSLAVFDLTKPTAEPRYIELGAGNQRPHGLAYLPDGKNLLITGERAQRVLLMNLDTQAIDSSMSTGQATTHMVSLTANGGHAYTTNIAAMSVSAIDVKTRKVTGTWPVGARIEGVAVMPDGKEVWVGGNESHLVYALDAATGAVTHRIEGFGMAYRIGITPNNRTAIISDPGSEKIHIADVATHTIRKTIDIPAQAPAGGADATARPASPQGVTISRDGNYAFVTLKAVAKVAVVDIARGEVVKTLTVGAGSDGVGYSPFIPSTK</sequence>
<dbReference type="eggNOG" id="COG3391">
    <property type="taxonomic scope" value="Bacteria"/>
</dbReference>
<dbReference type="Proteomes" id="UP000002209">
    <property type="component" value="Chromosome"/>
</dbReference>
<dbReference type="PANTHER" id="PTHR47197:SF3">
    <property type="entry name" value="DIHYDRO-HEME D1 DEHYDROGENASE"/>
    <property type="match status" value="1"/>
</dbReference>
<proteinExistence type="predicted"/>
<dbReference type="Gene3D" id="2.130.10.10">
    <property type="entry name" value="YVTN repeat-like/Quinoprotein amine dehydrogenase"/>
    <property type="match status" value="3"/>
</dbReference>
<dbReference type="SUPFAM" id="SSF51004">
    <property type="entry name" value="C-terminal (heme d1) domain of cytochrome cd1-nitrite reductase"/>
    <property type="match status" value="1"/>
</dbReference>
<dbReference type="InterPro" id="IPR051200">
    <property type="entry name" value="Host-pathogen_enzymatic-act"/>
</dbReference>
<keyword evidence="2" id="KW-1185">Reference proteome</keyword>
<dbReference type="PANTHER" id="PTHR47197">
    <property type="entry name" value="PROTEIN NIRF"/>
    <property type="match status" value="1"/>
</dbReference>